<dbReference type="RefSeq" id="WP_014888653.1">
    <property type="nucleotide sequence ID" value="NC_018420.1"/>
</dbReference>
<dbReference type="PROSITE" id="PS50914">
    <property type="entry name" value="BON"/>
    <property type="match status" value="1"/>
</dbReference>
<evidence type="ECO:0000259" key="3">
    <source>
        <dbReference type="PROSITE" id="PS50914"/>
    </source>
</evidence>
<dbReference type="InterPro" id="IPR014004">
    <property type="entry name" value="Transpt-assoc_nodulatn_dom_bac"/>
</dbReference>
<keyword evidence="5" id="KW-1185">Reference proteome</keyword>
<evidence type="ECO:0000256" key="2">
    <source>
        <dbReference type="SAM" id="SignalP"/>
    </source>
</evidence>
<dbReference type="NCBIfam" id="NF008247">
    <property type="entry name" value="PRK11023.1"/>
    <property type="match status" value="1"/>
</dbReference>
<dbReference type="SMART" id="SM00749">
    <property type="entry name" value="BON"/>
    <property type="match status" value="2"/>
</dbReference>
<dbReference type="OrthoDB" id="9783990at2"/>
<sequence precursor="true">MKLYIILLLLCIAMMLQGCVSTVAIGTTAVVTKTASDPRSFGRQLDDGTLEARITYRLAQDYQLRKGTRIINTVYHGKVLLTGQAPSRELAERAKDLVLGLEGEPEVYNEIRQGKIVSFKQISIDVWITIQIWFHLLKNTGIKSSNVKVITENGEVFLLGLVAYPEGKAIASVASKVNCVKHVITAFSYL</sequence>
<dbReference type="STRING" id="134287.A35E_00030"/>
<dbReference type="AlphaFoldDB" id="J3VTP1"/>
<accession>J3VTP1</accession>
<gene>
    <name evidence="4" type="ORF">A35E_00030</name>
</gene>
<feature type="domain" description="BON" evidence="3">
    <location>
        <begin position="46"/>
        <end position="115"/>
    </location>
</feature>
<dbReference type="PROSITE" id="PS51257">
    <property type="entry name" value="PROKAR_LIPOPROTEIN"/>
    <property type="match status" value="1"/>
</dbReference>
<feature type="chain" id="PRO_5003777882" evidence="2">
    <location>
        <begin position="19"/>
        <end position="190"/>
    </location>
</feature>
<keyword evidence="4" id="KW-0449">Lipoprotein</keyword>
<name>J3VTP1_9ENTR</name>
<dbReference type="PANTHER" id="PTHR34606">
    <property type="entry name" value="BON DOMAIN-CONTAINING PROTEIN"/>
    <property type="match status" value="1"/>
</dbReference>
<reference evidence="4 5" key="1">
    <citation type="journal article" date="2012" name="Mol. Biol. Evol.">
        <title>Genome reduction and co-evolution between the primary and secondary bacterial symbionts of psyllids.</title>
        <authorList>
            <person name="Sloan D.B."/>
            <person name="Moran N.A."/>
        </authorList>
    </citation>
    <scope>NUCLEOTIDE SEQUENCE [LARGE SCALE GENOMIC DNA]</scope>
    <source>
        <strain evidence="4">Hcub_S</strain>
    </source>
</reference>
<evidence type="ECO:0000313" key="5">
    <source>
        <dbReference type="Proteomes" id="UP000003937"/>
    </source>
</evidence>
<dbReference type="KEGG" id="sehc:A35E_00030"/>
<protein>
    <submittedName>
        <fullName evidence="4">Putative periplasmic or secreted lipoprotein</fullName>
    </submittedName>
</protein>
<dbReference type="EMBL" id="CP003547">
    <property type="protein sequence ID" value="AFP85356.1"/>
    <property type="molecule type" value="Genomic_DNA"/>
</dbReference>
<proteinExistence type="predicted"/>
<dbReference type="InterPro" id="IPR007055">
    <property type="entry name" value="BON_dom"/>
</dbReference>
<evidence type="ECO:0000313" key="4">
    <source>
        <dbReference type="EMBL" id="AFP85356.1"/>
    </source>
</evidence>
<feature type="signal peptide" evidence="2">
    <location>
        <begin position="1"/>
        <end position="18"/>
    </location>
</feature>
<dbReference type="HOGENOM" id="CLU_083606_3_0_6"/>
<dbReference type="Pfam" id="PF04972">
    <property type="entry name" value="BON"/>
    <property type="match status" value="2"/>
</dbReference>
<dbReference type="PATRIC" id="fig|134287.3.peg.31"/>
<dbReference type="InterPro" id="IPR051686">
    <property type="entry name" value="Lipoprotein_DolP"/>
</dbReference>
<evidence type="ECO:0000256" key="1">
    <source>
        <dbReference type="ARBA" id="ARBA00022729"/>
    </source>
</evidence>
<dbReference type="PANTHER" id="PTHR34606:SF4">
    <property type="entry name" value="OUTER MEMBRANE LIPOPROTEIN DOLP"/>
    <property type="match status" value="1"/>
</dbReference>
<dbReference type="Proteomes" id="UP000003937">
    <property type="component" value="Chromosome"/>
</dbReference>
<keyword evidence="1 2" id="KW-0732">Signal</keyword>
<organism evidence="4 5">
    <name type="scientific">secondary endosymbiont of Heteropsylla cubana</name>
    <dbReference type="NCBI Taxonomy" id="134287"/>
    <lineage>
        <taxon>Bacteria</taxon>
        <taxon>Pseudomonadati</taxon>
        <taxon>Pseudomonadota</taxon>
        <taxon>Gammaproteobacteria</taxon>
        <taxon>Enterobacterales</taxon>
        <taxon>Enterobacteriaceae</taxon>
        <taxon>aphid secondary symbionts</taxon>
    </lineage>
</organism>